<gene>
    <name evidence="4" type="ORF">FF124_18430</name>
</gene>
<dbReference type="Proteomes" id="UP000307874">
    <property type="component" value="Unassembled WGS sequence"/>
</dbReference>
<feature type="DNA-binding region" description="H-T-H motif" evidence="2">
    <location>
        <begin position="90"/>
        <end position="109"/>
    </location>
</feature>
<comment type="caution">
    <text evidence="4">The sequence shown here is derived from an EMBL/GenBank/DDBJ whole genome shotgun (WGS) entry which is preliminary data.</text>
</comment>
<dbReference type="InterPro" id="IPR009057">
    <property type="entry name" value="Homeodomain-like_sf"/>
</dbReference>
<protein>
    <submittedName>
        <fullName evidence="4">TetR/AcrR family transcriptional regulator</fullName>
    </submittedName>
</protein>
<evidence type="ECO:0000256" key="2">
    <source>
        <dbReference type="PROSITE-ProRule" id="PRU00335"/>
    </source>
</evidence>
<dbReference type="GO" id="GO:0003700">
    <property type="term" value="F:DNA-binding transcription factor activity"/>
    <property type="evidence" value="ECO:0007669"/>
    <property type="project" value="TreeGrafter"/>
</dbReference>
<dbReference type="Gene3D" id="1.10.357.10">
    <property type="entry name" value="Tetracycline Repressor, domain 2"/>
    <property type="match status" value="1"/>
</dbReference>
<dbReference type="SUPFAM" id="SSF46689">
    <property type="entry name" value="Homeodomain-like"/>
    <property type="match status" value="1"/>
</dbReference>
<dbReference type="PANTHER" id="PTHR30055:SF229">
    <property type="entry name" value="HTH-TYPE TRANSCRIPTIONAL REPRESSOR RV1474C"/>
    <property type="match status" value="1"/>
</dbReference>
<dbReference type="OrthoDB" id="8478851at2"/>
<dbReference type="InterPro" id="IPR050109">
    <property type="entry name" value="HTH-type_TetR-like_transc_reg"/>
</dbReference>
<reference evidence="4 5" key="1">
    <citation type="submission" date="2019-06" db="EMBL/GenBank/DDBJ databases">
        <title>Martelella lutilitoris sp. nov., isolated from a tidal mudflat.</title>
        <authorList>
            <person name="Kim Y.-J."/>
        </authorList>
    </citation>
    <scope>NUCLEOTIDE SEQUENCE [LARGE SCALE GENOMIC DNA]</scope>
    <source>
        <strain evidence="4 5">GH2-6</strain>
    </source>
</reference>
<dbReference type="PANTHER" id="PTHR30055">
    <property type="entry name" value="HTH-TYPE TRANSCRIPTIONAL REGULATOR RUTR"/>
    <property type="match status" value="1"/>
</dbReference>
<dbReference type="EMBL" id="VCLB01000010">
    <property type="protein sequence ID" value="TNB46492.1"/>
    <property type="molecule type" value="Genomic_DNA"/>
</dbReference>
<organism evidence="4 5">
    <name type="scientific">Martelella lutilitoris</name>
    <dbReference type="NCBI Taxonomy" id="2583532"/>
    <lineage>
        <taxon>Bacteria</taxon>
        <taxon>Pseudomonadati</taxon>
        <taxon>Pseudomonadota</taxon>
        <taxon>Alphaproteobacteria</taxon>
        <taxon>Hyphomicrobiales</taxon>
        <taxon>Aurantimonadaceae</taxon>
        <taxon>Martelella</taxon>
    </lineage>
</organism>
<evidence type="ECO:0000313" key="5">
    <source>
        <dbReference type="Proteomes" id="UP000307874"/>
    </source>
</evidence>
<evidence type="ECO:0000259" key="3">
    <source>
        <dbReference type="PROSITE" id="PS50977"/>
    </source>
</evidence>
<evidence type="ECO:0000256" key="1">
    <source>
        <dbReference type="ARBA" id="ARBA00023125"/>
    </source>
</evidence>
<keyword evidence="1 2" id="KW-0238">DNA-binding</keyword>
<dbReference type="AlphaFoldDB" id="A0A5C4JMT5"/>
<accession>A0A5C4JMT5</accession>
<sequence length="268" mass="28758">MIDTAPAHRSSPFSRFSGGRPAEKWLQCLLDQWSNCVNGSVEMASSNNGKPMAEGKSALERLETLTPERREALLAAATAAFAERGFSGASLNAILKASDMSKGQAYYYIHDKADLYCAAIERALARLAGQLDVKRVVEAGDRAGFWNALNAAFGQLGALLIAEPTTASLGRTMHEGPEAERALEAPLGQLKAGAALLVAHGQRLGAIRSDVPQGLIVDMLFASARALDRWFAENWDDLVPEEAQRINLQGLVMLQAMVAPDGDLNRPA</sequence>
<feature type="domain" description="HTH tetR-type" evidence="3">
    <location>
        <begin position="67"/>
        <end position="127"/>
    </location>
</feature>
<name>A0A5C4JMT5_9HYPH</name>
<dbReference type="Pfam" id="PF00440">
    <property type="entry name" value="TetR_N"/>
    <property type="match status" value="1"/>
</dbReference>
<dbReference type="InterPro" id="IPR001647">
    <property type="entry name" value="HTH_TetR"/>
</dbReference>
<dbReference type="PROSITE" id="PS50977">
    <property type="entry name" value="HTH_TETR_2"/>
    <property type="match status" value="1"/>
</dbReference>
<dbReference type="GO" id="GO:0000976">
    <property type="term" value="F:transcription cis-regulatory region binding"/>
    <property type="evidence" value="ECO:0007669"/>
    <property type="project" value="TreeGrafter"/>
</dbReference>
<proteinExistence type="predicted"/>
<keyword evidence="5" id="KW-1185">Reference proteome</keyword>
<evidence type="ECO:0000313" key="4">
    <source>
        <dbReference type="EMBL" id="TNB46492.1"/>
    </source>
</evidence>